<evidence type="ECO:0000313" key="2">
    <source>
        <dbReference type="Proteomes" id="UP000252586"/>
    </source>
</evidence>
<dbReference type="Proteomes" id="UP000252586">
    <property type="component" value="Unassembled WGS sequence"/>
</dbReference>
<accession>A0A366CY33</accession>
<organism evidence="1 2">
    <name type="scientific">Nocardia puris</name>
    <dbReference type="NCBI Taxonomy" id="208602"/>
    <lineage>
        <taxon>Bacteria</taxon>
        <taxon>Bacillati</taxon>
        <taxon>Actinomycetota</taxon>
        <taxon>Actinomycetes</taxon>
        <taxon>Mycobacteriales</taxon>
        <taxon>Nocardiaceae</taxon>
        <taxon>Nocardia</taxon>
    </lineage>
</organism>
<evidence type="ECO:0008006" key="3">
    <source>
        <dbReference type="Google" id="ProtNLM"/>
    </source>
</evidence>
<protein>
    <recommendedName>
        <fullName evidence="3">DivIVA domain-containing protein</fullName>
    </recommendedName>
</protein>
<sequence length="93" mass="10187">MSTPELPAAIEGYDQQSLDAIVWPRIGKRFRECTPAELDRVLAKIHEEIAEDRRASRAAELRIAAGQAAIDQYLAAVADGIRRAEKWANGGVA</sequence>
<dbReference type="AlphaFoldDB" id="A0A366CY33"/>
<name>A0A366CY33_9NOCA</name>
<dbReference type="OrthoDB" id="4571133at2"/>
<proteinExistence type="predicted"/>
<comment type="caution">
    <text evidence="1">The sequence shown here is derived from an EMBL/GenBank/DDBJ whole genome shotgun (WGS) entry which is preliminary data.</text>
</comment>
<reference evidence="1 2" key="1">
    <citation type="submission" date="2018-06" db="EMBL/GenBank/DDBJ databases">
        <title>Genomic Encyclopedia of Type Strains, Phase IV (KMG-IV): sequencing the most valuable type-strain genomes for metagenomic binning, comparative biology and taxonomic classification.</title>
        <authorList>
            <person name="Goeker M."/>
        </authorList>
    </citation>
    <scope>NUCLEOTIDE SEQUENCE [LARGE SCALE GENOMIC DNA]</scope>
    <source>
        <strain evidence="1 2">DSM 44599</strain>
    </source>
</reference>
<dbReference type="STRING" id="1210090.GCA_001613185_02486"/>
<dbReference type="RefSeq" id="WP_067508047.1">
    <property type="nucleotide sequence ID" value="NZ_QNRE01000025.1"/>
</dbReference>
<evidence type="ECO:0000313" key="1">
    <source>
        <dbReference type="EMBL" id="RBO82119.1"/>
    </source>
</evidence>
<gene>
    <name evidence="1" type="ORF">DFR74_12574</name>
</gene>
<dbReference type="EMBL" id="QNRE01000025">
    <property type="protein sequence ID" value="RBO82119.1"/>
    <property type="molecule type" value="Genomic_DNA"/>
</dbReference>
<keyword evidence="2" id="KW-1185">Reference proteome</keyword>